<keyword evidence="5 8" id="KW-0028">Amino-acid biosynthesis</keyword>
<dbReference type="PANTHER" id="PTHR30239">
    <property type="entry name" value="ACETOLACTATE SYNTHASE SMALL SUBUNIT"/>
    <property type="match status" value="1"/>
</dbReference>
<evidence type="ECO:0000313" key="10">
    <source>
        <dbReference type="EMBL" id="MDQ0361094.1"/>
    </source>
</evidence>
<dbReference type="Pfam" id="PF22629">
    <property type="entry name" value="ACT_AHAS_ss"/>
    <property type="match status" value="1"/>
</dbReference>
<evidence type="ECO:0000256" key="7">
    <source>
        <dbReference type="ARBA" id="ARBA00048670"/>
    </source>
</evidence>
<dbReference type="RefSeq" id="WP_307407534.1">
    <property type="nucleotide sequence ID" value="NZ_JAUSUR010000003.1"/>
</dbReference>
<comment type="pathway">
    <text evidence="1 8">Amino-acid biosynthesis; L-isoleucine biosynthesis; L-isoleucine from 2-oxobutanoate: step 1/4.</text>
</comment>
<feature type="domain" description="ACT" evidence="9">
    <location>
        <begin position="7"/>
        <end position="81"/>
    </location>
</feature>
<evidence type="ECO:0000256" key="8">
    <source>
        <dbReference type="RuleBase" id="RU368092"/>
    </source>
</evidence>
<comment type="subunit">
    <text evidence="4 8">Dimer of large and small chains.</text>
</comment>
<dbReference type="InterPro" id="IPR019455">
    <property type="entry name" value="Acetolactate_synth_ssu_C"/>
</dbReference>
<dbReference type="InterPro" id="IPR027271">
    <property type="entry name" value="Acetolactate_synth/TF_NikR_C"/>
</dbReference>
<protein>
    <recommendedName>
        <fullName evidence="8">Acetolactate synthase small subunit</fullName>
        <shortName evidence="8">AHAS</shortName>
        <shortName evidence="8">ALS</shortName>
        <ecNumber evidence="8">2.2.1.6</ecNumber>
    </recommendedName>
    <alternativeName>
        <fullName evidence="8">Acetohydroxy-acid synthase small subunit</fullName>
    </alternativeName>
</protein>
<dbReference type="InterPro" id="IPR045865">
    <property type="entry name" value="ACT-like_dom_sf"/>
</dbReference>
<sequence length="166" mass="18559">MANKKEVISIFVDNHANVLTRVVSLFGRRGFNIDSLTVSTTDNPELSRITIVFTGNEQTLSQILTQTQKLEVVRDIFLLEKENSLYRELLLMKISATKETRSAVKEIVDIYRGKIISLSKDSMIVELTGAPEKLDGFMEMVACYEIIEVCRTGITGISRGPLVGTE</sequence>
<evidence type="ECO:0000256" key="5">
    <source>
        <dbReference type="ARBA" id="ARBA00022605"/>
    </source>
</evidence>
<comment type="similarity">
    <text evidence="3 8">Belongs to the acetolactate synthase small subunit family.</text>
</comment>
<dbReference type="Pfam" id="PF10369">
    <property type="entry name" value="ALS_ss_C"/>
    <property type="match status" value="1"/>
</dbReference>
<evidence type="ECO:0000256" key="1">
    <source>
        <dbReference type="ARBA" id="ARBA00004974"/>
    </source>
</evidence>
<evidence type="ECO:0000259" key="9">
    <source>
        <dbReference type="PROSITE" id="PS51671"/>
    </source>
</evidence>
<dbReference type="SUPFAM" id="SSF55021">
    <property type="entry name" value="ACT-like"/>
    <property type="match status" value="2"/>
</dbReference>
<evidence type="ECO:0000256" key="3">
    <source>
        <dbReference type="ARBA" id="ARBA00006341"/>
    </source>
</evidence>
<dbReference type="EC" id="2.2.1.6" evidence="8"/>
<dbReference type="PANTHER" id="PTHR30239:SF0">
    <property type="entry name" value="ACETOLACTATE SYNTHASE SMALL SUBUNIT 1, CHLOROPLASTIC"/>
    <property type="match status" value="1"/>
</dbReference>
<proteinExistence type="inferred from homology"/>
<keyword evidence="8 10" id="KW-0808">Transferase</keyword>
<accession>A0ABU0E2H7</accession>
<dbReference type="InterPro" id="IPR039557">
    <property type="entry name" value="AHAS_ACT"/>
</dbReference>
<dbReference type="CDD" id="cd04878">
    <property type="entry name" value="ACT_AHAS"/>
    <property type="match status" value="1"/>
</dbReference>
<dbReference type="PROSITE" id="PS51671">
    <property type="entry name" value="ACT"/>
    <property type="match status" value="1"/>
</dbReference>
<evidence type="ECO:0000256" key="4">
    <source>
        <dbReference type="ARBA" id="ARBA00011744"/>
    </source>
</evidence>
<comment type="pathway">
    <text evidence="2 8">Amino-acid biosynthesis; L-valine biosynthesis; L-valine from pyruvate: step 1/4.</text>
</comment>
<evidence type="ECO:0000256" key="2">
    <source>
        <dbReference type="ARBA" id="ARBA00005025"/>
    </source>
</evidence>
<dbReference type="Gene3D" id="3.30.70.260">
    <property type="match status" value="1"/>
</dbReference>
<dbReference type="NCBIfam" id="TIGR00119">
    <property type="entry name" value="acolac_sm"/>
    <property type="match status" value="1"/>
</dbReference>
<dbReference type="EMBL" id="JAUSUR010000003">
    <property type="protein sequence ID" value="MDQ0361094.1"/>
    <property type="molecule type" value="Genomic_DNA"/>
</dbReference>
<organism evidence="10 11">
    <name type="scientific">Breznakia pachnodae</name>
    <dbReference type="NCBI Taxonomy" id="265178"/>
    <lineage>
        <taxon>Bacteria</taxon>
        <taxon>Bacillati</taxon>
        <taxon>Bacillota</taxon>
        <taxon>Erysipelotrichia</taxon>
        <taxon>Erysipelotrichales</taxon>
        <taxon>Erysipelotrichaceae</taxon>
        <taxon>Breznakia</taxon>
    </lineage>
</organism>
<dbReference type="InterPro" id="IPR004789">
    <property type="entry name" value="Acetalactate_synth_ssu"/>
</dbReference>
<keyword evidence="11" id="KW-1185">Reference proteome</keyword>
<dbReference type="GO" id="GO:0003984">
    <property type="term" value="F:acetolactate synthase activity"/>
    <property type="evidence" value="ECO:0007669"/>
    <property type="project" value="UniProtKB-EC"/>
</dbReference>
<evidence type="ECO:0000256" key="6">
    <source>
        <dbReference type="ARBA" id="ARBA00023304"/>
    </source>
</evidence>
<dbReference type="InterPro" id="IPR002912">
    <property type="entry name" value="ACT_dom"/>
</dbReference>
<comment type="function">
    <text evidence="8">Catalyzes the conversion of 2 pyruvate molecules into acetolactate in the first common step of the biosynthetic pathway of the branched-amino acids such as leucine, isoleucine, and valine.</text>
</comment>
<reference evidence="10 11" key="1">
    <citation type="submission" date="2023-07" db="EMBL/GenBank/DDBJ databases">
        <title>Genomic Encyclopedia of Type Strains, Phase IV (KMG-IV): sequencing the most valuable type-strain genomes for metagenomic binning, comparative biology and taxonomic classification.</title>
        <authorList>
            <person name="Goeker M."/>
        </authorList>
    </citation>
    <scope>NUCLEOTIDE SEQUENCE [LARGE SCALE GENOMIC DNA]</scope>
    <source>
        <strain evidence="10 11">DSM 16784</strain>
    </source>
</reference>
<dbReference type="Proteomes" id="UP001230220">
    <property type="component" value="Unassembled WGS sequence"/>
</dbReference>
<evidence type="ECO:0000313" key="11">
    <source>
        <dbReference type="Proteomes" id="UP001230220"/>
    </source>
</evidence>
<dbReference type="NCBIfam" id="NF008864">
    <property type="entry name" value="PRK11895.1"/>
    <property type="match status" value="1"/>
</dbReference>
<comment type="caution">
    <text evidence="10">The sequence shown here is derived from an EMBL/GenBank/DDBJ whole genome shotgun (WGS) entry which is preliminary data.</text>
</comment>
<name>A0ABU0E2H7_9FIRM</name>
<gene>
    <name evidence="10" type="ORF">J2S15_001841</name>
</gene>
<comment type="catalytic activity">
    <reaction evidence="7 8">
        <text>2 pyruvate + H(+) = (2S)-2-acetolactate + CO2</text>
        <dbReference type="Rhea" id="RHEA:25249"/>
        <dbReference type="ChEBI" id="CHEBI:15361"/>
        <dbReference type="ChEBI" id="CHEBI:15378"/>
        <dbReference type="ChEBI" id="CHEBI:16526"/>
        <dbReference type="ChEBI" id="CHEBI:58476"/>
        <dbReference type="EC" id="2.2.1.6"/>
    </reaction>
</comment>
<keyword evidence="6 8" id="KW-0100">Branched-chain amino acid biosynthesis</keyword>
<dbReference type="InterPro" id="IPR054480">
    <property type="entry name" value="AHAS_small-like_ACT"/>
</dbReference>
<dbReference type="Gene3D" id="3.30.70.1150">
    <property type="entry name" value="ACT-like. Chain A, domain 2"/>
    <property type="match status" value="1"/>
</dbReference>